<comment type="caution">
    <text evidence="2">The sequence shown here is derived from an EMBL/GenBank/DDBJ whole genome shotgun (WGS) entry which is preliminary data.</text>
</comment>
<dbReference type="EMBL" id="JAWDGP010003957">
    <property type="protein sequence ID" value="KAK3769243.1"/>
    <property type="molecule type" value="Genomic_DNA"/>
</dbReference>
<gene>
    <name evidence="2" type="ORF">RRG08_005189</name>
</gene>
<feature type="compositionally biased region" description="Polar residues" evidence="1">
    <location>
        <begin position="112"/>
        <end position="122"/>
    </location>
</feature>
<sequence>MVVLGHEIHVQTKSHGVIKRHQNQIRVIGYDQSNHTDYPDYSGDSNPQAESEIEAEKSQTPANLRDSKTQSEFNEQERGGGMTKDMDSVICTDTSSPPSPTAQTPRVGRTDSGGSISPNESVPPSEGLPEHEEHQIS</sequence>
<proteinExistence type="predicted"/>
<accession>A0AAE1DH41</accession>
<dbReference type="Proteomes" id="UP001283361">
    <property type="component" value="Unassembled WGS sequence"/>
</dbReference>
<dbReference type="AlphaFoldDB" id="A0AAE1DH41"/>
<reference evidence="2" key="1">
    <citation type="journal article" date="2023" name="G3 (Bethesda)">
        <title>A reference genome for the long-term kleptoplast-retaining sea slug Elysia crispata morphotype clarki.</title>
        <authorList>
            <person name="Eastman K.E."/>
            <person name="Pendleton A.L."/>
            <person name="Shaikh M.A."/>
            <person name="Suttiyut T."/>
            <person name="Ogas R."/>
            <person name="Tomko P."/>
            <person name="Gavelis G."/>
            <person name="Widhalm J.R."/>
            <person name="Wisecaver J.H."/>
        </authorList>
    </citation>
    <scope>NUCLEOTIDE SEQUENCE</scope>
    <source>
        <strain evidence="2">ECLA1</strain>
    </source>
</reference>
<evidence type="ECO:0000313" key="3">
    <source>
        <dbReference type="Proteomes" id="UP001283361"/>
    </source>
</evidence>
<keyword evidence="3" id="KW-1185">Reference proteome</keyword>
<evidence type="ECO:0000313" key="2">
    <source>
        <dbReference type="EMBL" id="KAK3769243.1"/>
    </source>
</evidence>
<protein>
    <submittedName>
        <fullName evidence="2">Uncharacterized protein</fullName>
    </submittedName>
</protein>
<name>A0AAE1DH41_9GAST</name>
<organism evidence="2 3">
    <name type="scientific">Elysia crispata</name>
    <name type="common">lettuce slug</name>
    <dbReference type="NCBI Taxonomy" id="231223"/>
    <lineage>
        <taxon>Eukaryota</taxon>
        <taxon>Metazoa</taxon>
        <taxon>Spiralia</taxon>
        <taxon>Lophotrochozoa</taxon>
        <taxon>Mollusca</taxon>
        <taxon>Gastropoda</taxon>
        <taxon>Heterobranchia</taxon>
        <taxon>Euthyneura</taxon>
        <taxon>Panpulmonata</taxon>
        <taxon>Sacoglossa</taxon>
        <taxon>Placobranchoidea</taxon>
        <taxon>Plakobranchidae</taxon>
        <taxon>Elysia</taxon>
    </lineage>
</organism>
<feature type="compositionally biased region" description="Basic and acidic residues" evidence="1">
    <location>
        <begin position="128"/>
        <end position="137"/>
    </location>
</feature>
<evidence type="ECO:0000256" key="1">
    <source>
        <dbReference type="SAM" id="MobiDB-lite"/>
    </source>
</evidence>
<feature type="region of interest" description="Disordered" evidence="1">
    <location>
        <begin position="30"/>
        <end position="137"/>
    </location>
</feature>